<organism evidence="2 3">
    <name type="scientific">Calocera cornea HHB12733</name>
    <dbReference type="NCBI Taxonomy" id="1353952"/>
    <lineage>
        <taxon>Eukaryota</taxon>
        <taxon>Fungi</taxon>
        <taxon>Dikarya</taxon>
        <taxon>Basidiomycota</taxon>
        <taxon>Agaricomycotina</taxon>
        <taxon>Dacrymycetes</taxon>
        <taxon>Dacrymycetales</taxon>
        <taxon>Dacrymycetaceae</taxon>
        <taxon>Calocera</taxon>
    </lineage>
</organism>
<accession>A0A165IYB3</accession>
<dbReference type="EMBL" id="KV423925">
    <property type="protein sequence ID" value="KZT61130.1"/>
    <property type="molecule type" value="Genomic_DNA"/>
</dbReference>
<name>A0A165IYB3_9BASI</name>
<feature type="compositionally biased region" description="Polar residues" evidence="1">
    <location>
        <begin position="421"/>
        <end position="431"/>
    </location>
</feature>
<feature type="compositionally biased region" description="Pro residues" evidence="1">
    <location>
        <begin position="440"/>
        <end position="449"/>
    </location>
</feature>
<dbReference type="Proteomes" id="UP000076842">
    <property type="component" value="Unassembled WGS sequence"/>
</dbReference>
<feature type="region of interest" description="Disordered" evidence="1">
    <location>
        <begin position="553"/>
        <end position="640"/>
    </location>
</feature>
<feature type="compositionally biased region" description="Low complexity" evidence="1">
    <location>
        <begin position="304"/>
        <end position="323"/>
    </location>
</feature>
<dbReference type="InParanoid" id="A0A165IYB3"/>
<feature type="compositionally biased region" description="Pro residues" evidence="1">
    <location>
        <begin position="391"/>
        <end position="401"/>
    </location>
</feature>
<feature type="compositionally biased region" description="Low complexity" evidence="1">
    <location>
        <begin position="190"/>
        <end position="202"/>
    </location>
</feature>
<gene>
    <name evidence="2" type="ORF">CALCODRAFT_514889</name>
</gene>
<evidence type="ECO:0000313" key="3">
    <source>
        <dbReference type="Proteomes" id="UP000076842"/>
    </source>
</evidence>
<dbReference type="AlphaFoldDB" id="A0A165IYB3"/>
<sequence length="820" mass="89760">MKTKSKPLPKAPDEPHYLIIHNPYPRPHGMREERWDNASRRMVCEWLACFVSPPESILCIYSRKKPNNIMLVELAHTVDLSKVLGGHYWCTFDSRIPLENTEKTGIYRCKYETYEEAVTHPGWEAGAIDSAFLNNLKPLPYLKHVVYPRPRPLKLIDCFGHGDPAYARENPPPPEGAPPDPPLAEPQYDRPPQQQQRPAQRQQFRDPRYKDFPPFVDPNEGAARMHTPSFPERTTPLVNAGSSNEDMQPGAWLAGNATPAYSIPGTPGNMTPAYMSPPNATPRTSDHGRVPLAFPDPTPPNIFASTSASSSNAPSTQAAANTARSTTNMPPPPPPSTLNRNTADLRSRNAGPASRDPRLRAQATGNSAAATSSTSNPPLASPITPSTPSVQTPPPAPPYTPPSAEDRRSPTPYTRPPSSSAMFAQSISTISGGIFGLPGGVPPMTPISPTPAADGRDECASPAPDRVRSVQRGSTITSSFPTPPPEPVKIEPLQELELDVEMDIKPILLPNGDAVDARTLTPAELEQLREACKPRTNDTIPSQKIETVKMERVKKEEPADVPLSFESGPSQPTADPSMPANPGPGVAPTKLEYLDGPLDYPREHPAPFDRDSSIPGNGGFDGYLHQPATDHPEAHNATLKSDTDTKFDITADVVLDLKPDIKPDVKPDLTPDIKSDPALLDSGPDSWVLVHWDLVPDKAWRTEEEREKRLAWLRDENSGGYRMMWDQNVEVTFELADVEGVYDQQQKYKDEGDCNEDAVLGAADLEAEVDNFLDDLAFDMGMQSKRKREDDMDVDTVGSKRLRSESISMASDPGSQALHA</sequence>
<proteinExistence type="predicted"/>
<dbReference type="OrthoDB" id="7482953at2759"/>
<dbReference type="STRING" id="1353952.A0A165IYB3"/>
<feature type="region of interest" description="Disordered" evidence="1">
    <location>
        <begin position="164"/>
        <end position="235"/>
    </location>
</feature>
<feature type="compositionally biased region" description="Basic and acidic residues" evidence="1">
    <location>
        <begin position="600"/>
        <end position="612"/>
    </location>
</feature>
<feature type="compositionally biased region" description="Pro residues" evidence="1">
    <location>
        <begin position="170"/>
        <end position="184"/>
    </location>
</feature>
<feature type="compositionally biased region" description="Low complexity" evidence="1">
    <location>
        <begin position="363"/>
        <end position="390"/>
    </location>
</feature>
<keyword evidence="3" id="KW-1185">Reference proteome</keyword>
<feature type="region of interest" description="Disordered" evidence="1">
    <location>
        <begin position="268"/>
        <end position="489"/>
    </location>
</feature>
<protein>
    <submittedName>
        <fullName evidence="2">Uncharacterized protein</fullName>
    </submittedName>
</protein>
<feature type="region of interest" description="Disordered" evidence="1">
    <location>
        <begin position="784"/>
        <end position="820"/>
    </location>
</feature>
<feature type="compositionally biased region" description="Low complexity" evidence="1">
    <location>
        <begin position="410"/>
        <end position="420"/>
    </location>
</feature>
<reference evidence="2 3" key="1">
    <citation type="journal article" date="2016" name="Mol. Biol. Evol.">
        <title>Comparative Genomics of Early-Diverging Mushroom-Forming Fungi Provides Insights into the Origins of Lignocellulose Decay Capabilities.</title>
        <authorList>
            <person name="Nagy L.G."/>
            <person name="Riley R."/>
            <person name="Tritt A."/>
            <person name="Adam C."/>
            <person name="Daum C."/>
            <person name="Floudas D."/>
            <person name="Sun H."/>
            <person name="Yadav J.S."/>
            <person name="Pangilinan J."/>
            <person name="Larsson K.H."/>
            <person name="Matsuura K."/>
            <person name="Barry K."/>
            <person name="Labutti K."/>
            <person name="Kuo R."/>
            <person name="Ohm R.A."/>
            <person name="Bhattacharya S.S."/>
            <person name="Shirouzu T."/>
            <person name="Yoshinaga Y."/>
            <person name="Martin F.M."/>
            <person name="Grigoriev I.V."/>
            <person name="Hibbett D.S."/>
        </authorList>
    </citation>
    <scope>NUCLEOTIDE SEQUENCE [LARGE SCALE GENOMIC DNA]</scope>
    <source>
        <strain evidence="2 3">HHB12733</strain>
    </source>
</reference>
<evidence type="ECO:0000256" key="1">
    <source>
        <dbReference type="SAM" id="MobiDB-lite"/>
    </source>
</evidence>
<evidence type="ECO:0000313" key="2">
    <source>
        <dbReference type="EMBL" id="KZT61130.1"/>
    </source>
</evidence>